<protein>
    <submittedName>
        <fullName evidence="1">Uncharacterized protein</fullName>
    </submittedName>
</protein>
<sequence>MPADMDEINEIAKKYNLIVIEDAAEAHGALYKGKKAGNLGDIAGFSLQSSKNLMAGEGGIITT</sequence>
<proteinExistence type="predicted"/>
<comment type="caution">
    <text evidence="1">The sequence shown here is derived from an EMBL/GenBank/DDBJ whole genome shotgun (WGS) entry which is preliminary data.</text>
</comment>
<dbReference type="AlphaFoldDB" id="X1Q8T3"/>
<evidence type="ECO:0000313" key="1">
    <source>
        <dbReference type="EMBL" id="GAI51201.1"/>
    </source>
</evidence>
<dbReference type="GO" id="GO:0000271">
    <property type="term" value="P:polysaccharide biosynthetic process"/>
    <property type="evidence" value="ECO:0007669"/>
    <property type="project" value="TreeGrafter"/>
</dbReference>
<dbReference type="SUPFAM" id="SSF53383">
    <property type="entry name" value="PLP-dependent transferases"/>
    <property type="match status" value="1"/>
</dbReference>
<gene>
    <name evidence="1" type="ORF">S06H3_62779</name>
</gene>
<dbReference type="InterPro" id="IPR015421">
    <property type="entry name" value="PyrdxlP-dep_Trfase_major"/>
</dbReference>
<reference evidence="1" key="1">
    <citation type="journal article" date="2014" name="Front. Microbiol.">
        <title>High frequency of phylogenetically diverse reductive dehalogenase-homologous genes in deep subseafloor sedimentary metagenomes.</title>
        <authorList>
            <person name="Kawai M."/>
            <person name="Futagami T."/>
            <person name="Toyoda A."/>
            <person name="Takaki Y."/>
            <person name="Nishi S."/>
            <person name="Hori S."/>
            <person name="Arai W."/>
            <person name="Tsubouchi T."/>
            <person name="Morono Y."/>
            <person name="Uchiyama I."/>
            <person name="Ito T."/>
            <person name="Fujiyama A."/>
            <person name="Inagaki F."/>
            <person name="Takami H."/>
        </authorList>
    </citation>
    <scope>NUCLEOTIDE SEQUENCE</scope>
    <source>
        <strain evidence="1">Expedition CK06-06</strain>
    </source>
</reference>
<dbReference type="PANTHER" id="PTHR30244:SF34">
    <property type="entry name" value="DTDP-4-AMINO-4,6-DIDEOXYGALACTOSE TRANSAMINASE"/>
    <property type="match status" value="1"/>
</dbReference>
<dbReference type="PANTHER" id="PTHR30244">
    <property type="entry name" value="TRANSAMINASE"/>
    <property type="match status" value="1"/>
</dbReference>
<organism evidence="1">
    <name type="scientific">marine sediment metagenome</name>
    <dbReference type="NCBI Taxonomy" id="412755"/>
    <lineage>
        <taxon>unclassified sequences</taxon>
        <taxon>metagenomes</taxon>
        <taxon>ecological metagenomes</taxon>
    </lineage>
</organism>
<dbReference type="InterPro" id="IPR000653">
    <property type="entry name" value="DegT/StrS_aminotransferase"/>
</dbReference>
<name>X1Q8T3_9ZZZZ</name>
<dbReference type="InterPro" id="IPR015424">
    <property type="entry name" value="PyrdxlP-dep_Trfase"/>
</dbReference>
<dbReference type="Gene3D" id="3.40.640.10">
    <property type="entry name" value="Type I PLP-dependent aspartate aminotransferase-like (Major domain)"/>
    <property type="match status" value="1"/>
</dbReference>
<dbReference type="Pfam" id="PF01041">
    <property type="entry name" value="DegT_DnrJ_EryC1"/>
    <property type="match status" value="1"/>
</dbReference>
<dbReference type="GO" id="GO:0030170">
    <property type="term" value="F:pyridoxal phosphate binding"/>
    <property type="evidence" value="ECO:0007669"/>
    <property type="project" value="TreeGrafter"/>
</dbReference>
<dbReference type="EMBL" id="BARV01041487">
    <property type="protein sequence ID" value="GAI51201.1"/>
    <property type="molecule type" value="Genomic_DNA"/>
</dbReference>
<feature type="non-terminal residue" evidence="1">
    <location>
        <position position="63"/>
    </location>
</feature>
<accession>X1Q8T3</accession>
<dbReference type="GO" id="GO:0008483">
    <property type="term" value="F:transaminase activity"/>
    <property type="evidence" value="ECO:0007669"/>
    <property type="project" value="TreeGrafter"/>
</dbReference>